<protein>
    <submittedName>
        <fullName evidence="1">Metal ABC transporter solute-binding protein</fullName>
    </submittedName>
</protein>
<gene>
    <name evidence="1" type="ORF">O0236_000825</name>
</gene>
<name>A0ACD5DER9_9LACO</name>
<sequence>MLKKNRGITLIVALFSLMLLIAGCSSTSGNNPKTGKINVVTTTDFYGEVAKAVAGNKGNVTEIINKPDVDPHDYTPTTNDGKAVATANVVIANGIGYDNWMDNLVKNNSNAKYIQVGENLLNKKNGDNPHVWYKPETMPKLANELAKRFGKLQPKNKDYFTKNAKKYIESLKPIDKKIANLNKLAEKSKTKQVYVSEPVFDYALESAGFKVGNKTFEDDTENGVDQSPSTIDAMQKGIKNHRIAFFVLNKQADSKTVNNMVALAKKSDVPVLSITETLPAGKDYQTWMISQYNQLEKILKKENK</sequence>
<evidence type="ECO:0000313" key="2">
    <source>
        <dbReference type="Proteomes" id="UP001149860"/>
    </source>
</evidence>
<organism evidence="1 2">
    <name type="scientific">Lentilactobacillus terminaliae</name>
    <dbReference type="NCBI Taxonomy" id="3003483"/>
    <lineage>
        <taxon>Bacteria</taxon>
        <taxon>Bacillati</taxon>
        <taxon>Bacillota</taxon>
        <taxon>Bacilli</taxon>
        <taxon>Lactobacillales</taxon>
        <taxon>Lactobacillaceae</taxon>
        <taxon>Lentilactobacillus</taxon>
    </lineage>
</organism>
<accession>A0ACD5DER9</accession>
<dbReference type="Proteomes" id="UP001149860">
    <property type="component" value="Chromosome"/>
</dbReference>
<proteinExistence type="predicted"/>
<reference evidence="1" key="1">
    <citation type="submission" date="2024-08" db="EMBL/GenBank/DDBJ databases">
        <title>Lentilactobacillus sp. nov., isolated from tree bark.</title>
        <authorList>
            <person name="Phuengjayaem S."/>
            <person name="Tanasupawat S."/>
        </authorList>
    </citation>
    <scope>NUCLEOTIDE SEQUENCE</scope>
    <source>
        <strain evidence="1">SPB1-3</strain>
    </source>
</reference>
<evidence type="ECO:0000313" key="1">
    <source>
        <dbReference type="EMBL" id="XFD39884.1"/>
    </source>
</evidence>
<dbReference type="EMBL" id="CP168151">
    <property type="protein sequence ID" value="XFD39884.1"/>
    <property type="molecule type" value="Genomic_DNA"/>
</dbReference>
<keyword evidence="2" id="KW-1185">Reference proteome</keyword>